<evidence type="ECO:0000256" key="6">
    <source>
        <dbReference type="ARBA" id="ARBA00022989"/>
    </source>
</evidence>
<evidence type="ECO:0000256" key="12">
    <source>
        <dbReference type="SAM" id="MobiDB-lite"/>
    </source>
</evidence>
<dbReference type="PIRSF" id="PIRSF037479">
    <property type="entry name" value="PG_GlcNAc_deacetylase"/>
    <property type="match status" value="1"/>
</dbReference>
<feature type="compositionally biased region" description="Basic and acidic residues" evidence="12">
    <location>
        <begin position="34"/>
        <end position="43"/>
    </location>
</feature>
<feature type="active site" description="Proton acceptor" evidence="8">
    <location>
        <position position="326"/>
    </location>
</feature>
<feature type="domain" description="NodB homology" evidence="14">
    <location>
        <begin position="319"/>
        <end position="493"/>
    </location>
</feature>
<dbReference type="CDD" id="cd10954">
    <property type="entry name" value="CE4_CtAXE_like"/>
    <property type="match status" value="1"/>
</dbReference>
<keyword evidence="6 13" id="KW-1133">Transmembrane helix</keyword>
<evidence type="ECO:0000256" key="3">
    <source>
        <dbReference type="ARBA" id="ARBA00022692"/>
    </source>
</evidence>
<feature type="binding site" evidence="9">
    <location>
        <position position="418"/>
    </location>
    <ligand>
        <name>substrate</name>
    </ligand>
</feature>
<dbReference type="Pfam" id="PF01522">
    <property type="entry name" value="Polysacc_deac_1"/>
    <property type="match status" value="1"/>
</dbReference>
<feature type="active site" description="Proton donor" evidence="8">
    <location>
        <position position="468"/>
    </location>
</feature>
<evidence type="ECO:0000256" key="7">
    <source>
        <dbReference type="ARBA" id="ARBA00023136"/>
    </source>
</evidence>
<feature type="binding site" evidence="10">
    <location>
        <position position="381"/>
    </location>
    <ligand>
        <name>Zn(2+)</name>
        <dbReference type="ChEBI" id="CHEBI:29105"/>
    </ligand>
</feature>
<feature type="compositionally biased region" description="Basic and acidic residues" evidence="12">
    <location>
        <begin position="1"/>
        <end position="19"/>
    </location>
</feature>
<evidence type="ECO:0000259" key="14">
    <source>
        <dbReference type="PROSITE" id="PS51677"/>
    </source>
</evidence>
<feature type="site" description="Raises pKa of active site His" evidence="11">
    <location>
        <position position="442"/>
    </location>
</feature>
<dbReference type="InterPro" id="IPR002509">
    <property type="entry name" value="NODB_dom"/>
</dbReference>
<dbReference type="AlphaFoldDB" id="A0A242A2K9"/>
<feature type="region of interest" description="Disordered" evidence="12">
    <location>
        <begin position="1"/>
        <end position="43"/>
    </location>
</feature>
<dbReference type="SUPFAM" id="SSF88713">
    <property type="entry name" value="Glycoside hydrolase/deacetylase"/>
    <property type="match status" value="1"/>
</dbReference>
<reference evidence="15 16" key="1">
    <citation type="submission" date="2017-05" db="EMBL/GenBank/DDBJ databases">
        <title>The Genome Sequence of Enterococcus sp. 8G7_MSG3316.</title>
        <authorList>
            <consortium name="The Broad Institute Genomics Platform"/>
            <consortium name="The Broad Institute Genomic Center for Infectious Diseases"/>
            <person name="Earl A."/>
            <person name="Manson A."/>
            <person name="Schwartman J."/>
            <person name="Gilmore M."/>
            <person name="Abouelleil A."/>
            <person name="Cao P."/>
            <person name="Chapman S."/>
            <person name="Cusick C."/>
            <person name="Shea T."/>
            <person name="Young S."/>
            <person name="Neafsey D."/>
            <person name="Nusbaum C."/>
            <person name="Birren B."/>
        </authorList>
    </citation>
    <scope>NUCLEOTIDE SEQUENCE [LARGE SCALE GENOMIC DNA]</scope>
    <source>
        <strain evidence="15 16">8G7_MSG3316</strain>
    </source>
</reference>
<feature type="binding site" evidence="10">
    <location>
        <position position="327"/>
    </location>
    <ligand>
        <name>Zn(2+)</name>
        <dbReference type="ChEBI" id="CHEBI:29105"/>
    </ligand>
</feature>
<evidence type="ECO:0000256" key="9">
    <source>
        <dbReference type="PIRSR" id="PIRSR037479-2"/>
    </source>
</evidence>
<dbReference type="GO" id="GO:0046872">
    <property type="term" value="F:metal ion binding"/>
    <property type="evidence" value="ECO:0007669"/>
    <property type="project" value="UniProtKB-KW"/>
</dbReference>
<feature type="binding site" evidence="10">
    <location>
        <position position="377"/>
    </location>
    <ligand>
        <name>Zn(2+)</name>
        <dbReference type="ChEBI" id="CHEBI:29105"/>
    </ligand>
</feature>
<dbReference type="InterPro" id="IPR017219">
    <property type="entry name" value="Peptidoglycan_deacetylase"/>
</dbReference>
<keyword evidence="10" id="KW-0862">Zinc</keyword>
<dbReference type="OrthoDB" id="9812065at2"/>
<protein>
    <recommendedName>
        <fullName evidence="14">NodB homology domain-containing protein</fullName>
    </recommendedName>
</protein>
<dbReference type="Proteomes" id="UP000195043">
    <property type="component" value="Unassembled WGS sequence"/>
</dbReference>
<evidence type="ECO:0000256" key="4">
    <source>
        <dbReference type="ARBA" id="ARBA00022723"/>
    </source>
</evidence>
<evidence type="ECO:0000256" key="2">
    <source>
        <dbReference type="ARBA" id="ARBA00022475"/>
    </source>
</evidence>
<evidence type="ECO:0000313" key="15">
    <source>
        <dbReference type="EMBL" id="OTN74961.1"/>
    </source>
</evidence>
<dbReference type="STRING" id="1834191.A5886_000005"/>
<keyword evidence="7 13" id="KW-0472">Membrane</keyword>
<dbReference type="EMBL" id="NGKU01000001">
    <property type="protein sequence ID" value="OTN74961.1"/>
    <property type="molecule type" value="Genomic_DNA"/>
</dbReference>
<keyword evidence="16" id="KW-1185">Reference proteome</keyword>
<dbReference type="InterPro" id="IPR011330">
    <property type="entry name" value="Glyco_hydro/deAcase_b/a-brl"/>
</dbReference>
<sequence>MPDKKSYARRSDLHKKTTDLAKGQNQTSPTENKINTEVHSDKSNHLTKKKKTLYGKYIFSLVALLIIVIIATAGYITYTLQQQEKAAQAKYEAAASSLLDDIAQQQAQNGLATQSQSLSKGARKEVIYRPEDDSKFPIDDATSKLTALVEKLDKKHTDKERVTIAQIKSKAVSSKVSVYSLQADSYVWNRETEKFQDADTLSESSIYVSEKTNAVLTMKDLIPDQGSLLGIQQVIQQKILNQADDPDKIIDAVLSMDRITFDSKMTYAPEKLTIELPKNQTGVDKITLDYKDIAAFIDTDLVKPESVKDALPVLDQNKKYVALTFDDGPNNSSTLDLLDILQQNDVKATFFMLGQMVAQYPDSAKKVAEAGHEIASHSYSHPQLNTLSTEDLKEEIFKTDKAIFDATGTLPRNLRPPYGAIDKQSTETIGMPIIQWDIDSQDWKSKDPGKINAVVKRNVFNGAIILIHDIHPESVKAVPGIIKMLKEEGYTFVTVDQLLNGEQRPLHQYFGMSDERLVE</sequence>
<dbReference type="GO" id="GO:0005886">
    <property type="term" value="C:plasma membrane"/>
    <property type="evidence" value="ECO:0007669"/>
    <property type="project" value="UniProtKB-SubCell"/>
</dbReference>
<keyword evidence="4 10" id="KW-0479">Metal-binding</keyword>
<dbReference type="Gene3D" id="3.20.20.370">
    <property type="entry name" value="Glycoside hydrolase/deacetylase"/>
    <property type="match status" value="1"/>
</dbReference>
<dbReference type="PROSITE" id="PS51677">
    <property type="entry name" value="NODB"/>
    <property type="match status" value="1"/>
</dbReference>
<dbReference type="InterPro" id="IPR050248">
    <property type="entry name" value="Polysacc_deacetylase_ArnD"/>
</dbReference>
<evidence type="ECO:0000256" key="8">
    <source>
        <dbReference type="PIRSR" id="PIRSR037479-1"/>
    </source>
</evidence>
<keyword evidence="2" id="KW-1003">Cell membrane</keyword>
<evidence type="ECO:0000256" key="11">
    <source>
        <dbReference type="PIRSR" id="PIRSR037479-4"/>
    </source>
</evidence>
<comment type="subcellular location">
    <subcellularLocation>
        <location evidence="1">Cell membrane</location>
        <topology evidence="1">Single-pass membrane protein</topology>
    </subcellularLocation>
</comment>
<evidence type="ECO:0000256" key="5">
    <source>
        <dbReference type="ARBA" id="ARBA00022801"/>
    </source>
</evidence>
<evidence type="ECO:0000313" key="16">
    <source>
        <dbReference type="Proteomes" id="UP000195043"/>
    </source>
</evidence>
<proteinExistence type="predicted"/>
<accession>A0A242A2K9</accession>
<organism evidence="15 16">
    <name type="scientific">Candidatus Enterococcus testudinis</name>
    <dbReference type="NCBI Taxonomy" id="1834191"/>
    <lineage>
        <taxon>Bacteria</taxon>
        <taxon>Bacillati</taxon>
        <taxon>Bacillota</taxon>
        <taxon>Bacilli</taxon>
        <taxon>Lactobacillales</taxon>
        <taxon>Enterococcaceae</taxon>
        <taxon>Enterococcus</taxon>
    </lineage>
</organism>
<dbReference type="PANTHER" id="PTHR10587:SF133">
    <property type="entry name" value="CHITIN DEACETYLASE 1-RELATED"/>
    <property type="match status" value="1"/>
</dbReference>
<dbReference type="GO" id="GO:0005975">
    <property type="term" value="P:carbohydrate metabolic process"/>
    <property type="evidence" value="ECO:0007669"/>
    <property type="project" value="InterPro"/>
</dbReference>
<feature type="transmembrane region" description="Helical" evidence="13">
    <location>
        <begin position="57"/>
        <end position="78"/>
    </location>
</feature>
<dbReference type="RefSeq" id="WP_086273070.1">
    <property type="nucleotide sequence ID" value="NZ_NGKU01000001.1"/>
</dbReference>
<keyword evidence="5" id="KW-0378">Hydrolase</keyword>
<dbReference type="PANTHER" id="PTHR10587">
    <property type="entry name" value="GLYCOSYL TRANSFERASE-RELATED"/>
    <property type="match status" value="1"/>
</dbReference>
<evidence type="ECO:0000256" key="13">
    <source>
        <dbReference type="SAM" id="Phobius"/>
    </source>
</evidence>
<evidence type="ECO:0000256" key="10">
    <source>
        <dbReference type="PIRSR" id="PIRSR037479-3"/>
    </source>
</evidence>
<gene>
    <name evidence="15" type="ORF">A5886_000005</name>
</gene>
<name>A0A242A2K9_9ENTE</name>
<feature type="compositionally biased region" description="Polar residues" evidence="12">
    <location>
        <begin position="23"/>
        <end position="33"/>
    </location>
</feature>
<comment type="caution">
    <text evidence="15">The sequence shown here is derived from an EMBL/GenBank/DDBJ whole genome shotgun (WGS) entry which is preliminary data.</text>
</comment>
<dbReference type="GO" id="GO:0016810">
    <property type="term" value="F:hydrolase activity, acting on carbon-nitrogen (but not peptide) bonds"/>
    <property type="evidence" value="ECO:0007669"/>
    <property type="project" value="InterPro"/>
</dbReference>
<keyword evidence="3 13" id="KW-0812">Transmembrane</keyword>
<evidence type="ECO:0000256" key="1">
    <source>
        <dbReference type="ARBA" id="ARBA00004162"/>
    </source>
</evidence>